<feature type="transmembrane region" description="Helical" evidence="1">
    <location>
        <begin position="20"/>
        <end position="42"/>
    </location>
</feature>
<gene>
    <name evidence="2" type="ORF">H9966_04905</name>
</gene>
<evidence type="ECO:0000256" key="1">
    <source>
        <dbReference type="SAM" id="Phobius"/>
    </source>
</evidence>
<feature type="transmembrane region" description="Helical" evidence="1">
    <location>
        <begin position="62"/>
        <end position="84"/>
    </location>
</feature>
<organism evidence="2 3">
    <name type="scientific">Candidatus Prevotella avicola</name>
    <dbReference type="NCBI Taxonomy" id="2838738"/>
    <lineage>
        <taxon>Bacteria</taxon>
        <taxon>Pseudomonadati</taxon>
        <taxon>Bacteroidota</taxon>
        <taxon>Bacteroidia</taxon>
        <taxon>Bacteroidales</taxon>
        <taxon>Prevotellaceae</taxon>
        <taxon>Prevotella</taxon>
    </lineage>
</organism>
<evidence type="ECO:0000313" key="2">
    <source>
        <dbReference type="EMBL" id="HIZ69212.1"/>
    </source>
</evidence>
<sequence>MALVSRAMAVSWREITQNNAHGKIISVALNLFKLVMPLWIHLSKAGGNGALLPCGRVFAPQMHAFCRRLSCFSLLFIIFVVEILKLK</sequence>
<dbReference type="Proteomes" id="UP000824055">
    <property type="component" value="Unassembled WGS sequence"/>
</dbReference>
<evidence type="ECO:0000313" key="3">
    <source>
        <dbReference type="Proteomes" id="UP000824055"/>
    </source>
</evidence>
<name>A0A9D2FYM5_9BACT</name>
<comment type="caution">
    <text evidence="2">The sequence shown here is derived from an EMBL/GenBank/DDBJ whole genome shotgun (WGS) entry which is preliminary data.</text>
</comment>
<dbReference type="AlphaFoldDB" id="A0A9D2FYM5"/>
<reference evidence="2" key="2">
    <citation type="submission" date="2021-04" db="EMBL/GenBank/DDBJ databases">
        <authorList>
            <person name="Gilroy R."/>
        </authorList>
    </citation>
    <scope>NUCLEOTIDE SEQUENCE</scope>
    <source>
        <strain evidence="2">ChiHecec3B27-8219</strain>
    </source>
</reference>
<dbReference type="EMBL" id="DXBE01000038">
    <property type="protein sequence ID" value="HIZ69212.1"/>
    <property type="molecule type" value="Genomic_DNA"/>
</dbReference>
<keyword evidence="1" id="KW-0812">Transmembrane</keyword>
<keyword evidence="1" id="KW-1133">Transmembrane helix</keyword>
<proteinExistence type="predicted"/>
<reference evidence="2" key="1">
    <citation type="journal article" date="2021" name="PeerJ">
        <title>Extensive microbial diversity within the chicken gut microbiome revealed by metagenomics and culture.</title>
        <authorList>
            <person name="Gilroy R."/>
            <person name="Ravi A."/>
            <person name="Getino M."/>
            <person name="Pursley I."/>
            <person name="Horton D.L."/>
            <person name="Alikhan N.F."/>
            <person name="Baker D."/>
            <person name="Gharbi K."/>
            <person name="Hall N."/>
            <person name="Watson M."/>
            <person name="Adriaenssens E.M."/>
            <person name="Foster-Nyarko E."/>
            <person name="Jarju S."/>
            <person name="Secka A."/>
            <person name="Antonio M."/>
            <person name="Oren A."/>
            <person name="Chaudhuri R.R."/>
            <person name="La Ragione R."/>
            <person name="Hildebrand F."/>
            <person name="Pallen M.J."/>
        </authorList>
    </citation>
    <scope>NUCLEOTIDE SEQUENCE</scope>
    <source>
        <strain evidence="2">ChiHecec3B27-8219</strain>
    </source>
</reference>
<protein>
    <submittedName>
        <fullName evidence="2">Uncharacterized protein</fullName>
    </submittedName>
</protein>
<accession>A0A9D2FYM5</accession>
<keyword evidence="1" id="KW-0472">Membrane</keyword>